<dbReference type="InterPro" id="IPR013324">
    <property type="entry name" value="RNA_pol_sigma_r3/r4-like"/>
</dbReference>
<dbReference type="Gene3D" id="1.10.10.60">
    <property type="entry name" value="Homeodomain-like"/>
    <property type="match status" value="1"/>
</dbReference>
<accession>X1B135</accession>
<comment type="caution">
    <text evidence="1">The sequence shown here is derived from an EMBL/GenBank/DDBJ whole genome shotgun (WGS) entry which is preliminary data.</text>
</comment>
<protein>
    <submittedName>
        <fullName evidence="1">Uncharacterized protein</fullName>
    </submittedName>
</protein>
<dbReference type="SUPFAM" id="SSF88659">
    <property type="entry name" value="Sigma3 and sigma4 domains of RNA polymerase sigma factors"/>
    <property type="match status" value="1"/>
</dbReference>
<organism evidence="1">
    <name type="scientific">marine sediment metagenome</name>
    <dbReference type="NCBI Taxonomy" id="412755"/>
    <lineage>
        <taxon>unclassified sequences</taxon>
        <taxon>metagenomes</taxon>
        <taxon>ecological metagenomes</taxon>
    </lineage>
</organism>
<sequence length="70" mass="8029">MKKLTPVDVATIVKLRGLGFQQKEIADKLGVTGSAVSYQLRQIRKQALEYGIDEVFKIHCTWLNVAIWRR</sequence>
<dbReference type="AlphaFoldDB" id="X1B135"/>
<gene>
    <name evidence="1" type="ORF">S01H4_30558</name>
</gene>
<reference evidence="1" key="1">
    <citation type="journal article" date="2014" name="Front. Microbiol.">
        <title>High frequency of phylogenetically diverse reductive dehalogenase-homologous genes in deep subseafloor sedimentary metagenomes.</title>
        <authorList>
            <person name="Kawai M."/>
            <person name="Futagami T."/>
            <person name="Toyoda A."/>
            <person name="Takaki Y."/>
            <person name="Nishi S."/>
            <person name="Hori S."/>
            <person name="Arai W."/>
            <person name="Tsubouchi T."/>
            <person name="Morono Y."/>
            <person name="Uchiyama I."/>
            <person name="Ito T."/>
            <person name="Fujiyama A."/>
            <person name="Inagaki F."/>
            <person name="Takami H."/>
        </authorList>
    </citation>
    <scope>NUCLEOTIDE SEQUENCE</scope>
    <source>
        <strain evidence="1">Expedition CK06-06</strain>
    </source>
</reference>
<dbReference type="EMBL" id="BART01015786">
    <property type="protein sequence ID" value="GAG75052.1"/>
    <property type="molecule type" value="Genomic_DNA"/>
</dbReference>
<name>X1B135_9ZZZZ</name>
<proteinExistence type="predicted"/>
<evidence type="ECO:0000313" key="1">
    <source>
        <dbReference type="EMBL" id="GAG75052.1"/>
    </source>
</evidence>